<evidence type="ECO:0000256" key="6">
    <source>
        <dbReference type="SAM" id="Phobius"/>
    </source>
</evidence>
<dbReference type="eggNOG" id="ENOG502R2KP">
    <property type="taxonomic scope" value="Eukaryota"/>
</dbReference>
<organism evidence="7 8">
    <name type="scientific">Coprinopsis cinerea (strain Okayama-7 / 130 / ATCC MYA-4618 / FGSC 9003)</name>
    <name type="common">Inky cap fungus</name>
    <name type="synonym">Hormographiella aspergillata</name>
    <dbReference type="NCBI Taxonomy" id="240176"/>
    <lineage>
        <taxon>Eukaryota</taxon>
        <taxon>Fungi</taxon>
        <taxon>Dikarya</taxon>
        <taxon>Basidiomycota</taxon>
        <taxon>Agaricomycotina</taxon>
        <taxon>Agaricomycetes</taxon>
        <taxon>Agaricomycetidae</taxon>
        <taxon>Agaricales</taxon>
        <taxon>Agaricineae</taxon>
        <taxon>Psathyrellaceae</taxon>
        <taxon>Coprinopsis</taxon>
    </lineage>
</organism>
<proteinExistence type="inferred from homology"/>
<dbReference type="KEGG" id="cci:CC1G_08356"/>
<feature type="transmembrane region" description="Helical" evidence="6">
    <location>
        <begin position="46"/>
        <end position="66"/>
    </location>
</feature>
<dbReference type="OMA" id="FNMSTWI"/>
<reference evidence="7 8" key="1">
    <citation type="journal article" date="2010" name="Proc. Natl. Acad. Sci. U.S.A.">
        <title>Insights into evolution of multicellular fungi from the assembled chromosomes of the mushroom Coprinopsis cinerea (Coprinus cinereus).</title>
        <authorList>
            <person name="Stajich J.E."/>
            <person name="Wilke S.K."/>
            <person name="Ahren D."/>
            <person name="Au C.H."/>
            <person name="Birren B.W."/>
            <person name="Borodovsky M."/>
            <person name="Burns C."/>
            <person name="Canback B."/>
            <person name="Casselton L.A."/>
            <person name="Cheng C.K."/>
            <person name="Deng J."/>
            <person name="Dietrich F.S."/>
            <person name="Fargo D.C."/>
            <person name="Farman M.L."/>
            <person name="Gathman A.C."/>
            <person name="Goldberg J."/>
            <person name="Guigo R."/>
            <person name="Hoegger P.J."/>
            <person name="Hooker J.B."/>
            <person name="Huggins A."/>
            <person name="James T.Y."/>
            <person name="Kamada T."/>
            <person name="Kilaru S."/>
            <person name="Kodira C."/>
            <person name="Kues U."/>
            <person name="Kupfer D."/>
            <person name="Kwan H.S."/>
            <person name="Lomsadze A."/>
            <person name="Li W."/>
            <person name="Lilly W.W."/>
            <person name="Ma L.J."/>
            <person name="Mackey A.J."/>
            <person name="Manning G."/>
            <person name="Martin F."/>
            <person name="Muraguchi H."/>
            <person name="Natvig D.O."/>
            <person name="Palmerini H."/>
            <person name="Ramesh M.A."/>
            <person name="Rehmeyer C.J."/>
            <person name="Roe B.A."/>
            <person name="Shenoy N."/>
            <person name="Stanke M."/>
            <person name="Ter-Hovhannisyan V."/>
            <person name="Tunlid A."/>
            <person name="Velagapudi R."/>
            <person name="Vision T.J."/>
            <person name="Zeng Q."/>
            <person name="Zolan M.E."/>
            <person name="Pukkila P.J."/>
        </authorList>
    </citation>
    <scope>NUCLEOTIDE SEQUENCE [LARGE SCALE GENOMIC DNA]</scope>
    <source>
        <strain evidence="8">Okayama-7 / 130 / ATCC MYA-4618 / FGSC 9003</strain>
    </source>
</reference>
<accession>A8NAA0</accession>
<dbReference type="InterPro" id="IPR019334">
    <property type="entry name" value="TMEM170A/B/YPR153W-like"/>
</dbReference>
<keyword evidence="3 6" id="KW-0812">Transmembrane</keyword>
<evidence type="ECO:0000313" key="7">
    <source>
        <dbReference type="EMBL" id="EAU90083.2"/>
    </source>
</evidence>
<dbReference type="EMBL" id="AACS02000007">
    <property type="protein sequence ID" value="EAU90083.2"/>
    <property type="molecule type" value="Genomic_DNA"/>
</dbReference>
<comment type="subcellular location">
    <subcellularLocation>
        <location evidence="1">Membrane</location>
        <topology evidence="1">Multi-pass membrane protein</topology>
    </subcellularLocation>
</comment>
<gene>
    <name evidence="7" type="ORF">CC1G_08356</name>
</gene>
<evidence type="ECO:0000256" key="3">
    <source>
        <dbReference type="ARBA" id="ARBA00022692"/>
    </source>
</evidence>
<name>A8NAA0_COPC7</name>
<protein>
    <submittedName>
        <fullName evidence="7">Uncharacterized protein</fullName>
    </submittedName>
</protein>
<dbReference type="GeneID" id="6008227"/>
<dbReference type="HOGENOM" id="CLU_071343_0_0_1"/>
<dbReference type="GO" id="GO:0016020">
    <property type="term" value="C:membrane"/>
    <property type="evidence" value="ECO:0007669"/>
    <property type="project" value="UniProtKB-SubCell"/>
</dbReference>
<dbReference type="RefSeq" id="XP_001831752.2">
    <property type="nucleotide sequence ID" value="XM_001831700.2"/>
</dbReference>
<evidence type="ECO:0000313" key="8">
    <source>
        <dbReference type="Proteomes" id="UP000001861"/>
    </source>
</evidence>
<evidence type="ECO:0000256" key="5">
    <source>
        <dbReference type="ARBA" id="ARBA00023136"/>
    </source>
</evidence>
<keyword evidence="5 6" id="KW-0472">Membrane</keyword>
<dbReference type="STRING" id="240176.A8NAA0"/>
<dbReference type="VEuPathDB" id="FungiDB:CC1G_08356"/>
<dbReference type="InParanoid" id="A8NAA0"/>
<feature type="transmembrane region" description="Helical" evidence="6">
    <location>
        <begin position="159"/>
        <end position="177"/>
    </location>
</feature>
<dbReference type="PANTHER" id="PTHR22779">
    <property type="entry name" value="SD17342P"/>
    <property type="match status" value="1"/>
</dbReference>
<comment type="similarity">
    <text evidence="2">Belongs to the TMEM170 family.</text>
</comment>
<dbReference type="Proteomes" id="UP000001861">
    <property type="component" value="Unassembled WGS sequence"/>
</dbReference>
<evidence type="ECO:0000256" key="2">
    <source>
        <dbReference type="ARBA" id="ARBA00006325"/>
    </source>
</evidence>
<dbReference type="PANTHER" id="PTHR22779:SF6">
    <property type="entry name" value="SD17342P"/>
    <property type="match status" value="1"/>
</dbReference>
<keyword evidence="8" id="KW-1185">Reference proteome</keyword>
<evidence type="ECO:0000256" key="4">
    <source>
        <dbReference type="ARBA" id="ARBA00022989"/>
    </source>
</evidence>
<dbReference type="AlphaFoldDB" id="A8NAA0"/>
<evidence type="ECO:0000256" key="1">
    <source>
        <dbReference type="ARBA" id="ARBA00004141"/>
    </source>
</evidence>
<dbReference type="OrthoDB" id="2131401at2759"/>
<feature type="transmembrane region" description="Helical" evidence="6">
    <location>
        <begin position="119"/>
        <end position="147"/>
    </location>
</feature>
<comment type="caution">
    <text evidence="7">The sequence shown here is derived from an EMBL/GenBank/DDBJ whole genome shotgun (WGS) entry which is preliminary data.</text>
</comment>
<sequence>MSTNTVPPWPSLYNPGLEILNVNNREPTQPGGFYLYRGGDVFRFTFYWSLIFYTPFFLVCGAYAFWNYTFPPSSRLPRRLSVSRDSVAYQLVELSHTPTSPTTPAPTKLPRVNERRSRLAFAVIVLFIFLISSLGGSVLGSALLGFITTALYKAGGFHMSTWVPFLLALLQVLIGLLRQVPSVPNSFIPTLTFDIVLVYGLQSLKSSREPCLLRISYDDLHPVNWCTFD</sequence>
<keyword evidence="4 6" id="KW-1133">Transmembrane helix</keyword>